<evidence type="ECO:0000313" key="2">
    <source>
        <dbReference type="EMBL" id="KAH3730431.1"/>
    </source>
</evidence>
<keyword evidence="1" id="KW-1133">Transmembrane helix</keyword>
<keyword evidence="1" id="KW-0812">Transmembrane</keyword>
<keyword evidence="1" id="KW-0472">Membrane</keyword>
<accession>A0A9D4CUC7</accession>
<feature type="transmembrane region" description="Helical" evidence="1">
    <location>
        <begin position="22"/>
        <end position="43"/>
    </location>
</feature>
<dbReference type="EMBL" id="JAIWYP010000012">
    <property type="protein sequence ID" value="KAH3730431.1"/>
    <property type="molecule type" value="Genomic_DNA"/>
</dbReference>
<evidence type="ECO:0000313" key="3">
    <source>
        <dbReference type="Proteomes" id="UP000828390"/>
    </source>
</evidence>
<dbReference type="Proteomes" id="UP000828390">
    <property type="component" value="Unassembled WGS sequence"/>
</dbReference>
<sequence length="65" mass="7234">MAVILDGRTYTHICLRVNVDDAAILLLLVIIALLVSCIILVVIEKDYHNTIQIRSEKQNGRNACA</sequence>
<protein>
    <submittedName>
        <fullName evidence="2">Uncharacterized protein</fullName>
    </submittedName>
</protein>
<evidence type="ECO:0000256" key="1">
    <source>
        <dbReference type="SAM" id="Phobius"/>
    </source>
</evidence>
<reference evidence="2" key="1">
    <citation type="journal article" date="2019" name="bioRxiv">
        <title>The Genome of the Zebra Mussel, Dreissena polymorpha: A Resource for Invasive Species Research.</title>
        <authorList>
            <person name="McCartney M.A."/>
            <person name="Auch B."/>
            <person name="Kono T."/>
            <person name="Mallez S."/>
            <person name="Zhang Y."/>
            <person name="Obille A."/>
            <person name="Becker A."/>
            <person name="Abrahante J.E."/>
            <person name="Garbe J."/>
            <person name="Badalamenti J.P."/>
            <person name="Herman A."/>
            <person name="Mangelson H."/>
            <person name="Liachko I."/>
            <person name="Sullivan S."/>
            <person name="Sone E.D."/>
            <person name="Koren S."/>
            <person name="Silverstein K.A.T."/>
            <person name="Beckman K.B."/>
            <person name="Gohl D.M."/>
        </authorList>
    </citation>
    <scope>NUCLEOTIDE SEQUENCE</scope>
    <source>
        <strain evidence="2">Duluth1</strain>
        <tissue evidence="2">Whole animal</tissue>
    </source>
</reference>
<organism evidence="2 3">
    <name type="scientific">Dreissena polymorpha</name>
    <name type="common">Zebra mussel</name>
    <name type="synonym">Mytilus polymorpha</name>
    <dbReference type="NCBI Taxonomy" id="45954"/>
    <lineage>
        <taxon>Eukaryota</taxon>
        <taxon>Metazoa</taxon>
        <taxon>Spiralia</taxon>
        <taxon>Lophotrochozoa</taxon>
        <taxon>Mollusca</taxon>
        <taxon>Bivalvia</taxon>
        <taxon>Autobranchia</taxon>
        <taxon>Heteroconchia</taxon>
        <taxon>Euheterodonta</taxon>
        <taxon>Imparidentia</taxon>
        <taxon>Neoheterodontei</taxon>
        <taxon>Myida</taxon>
        <taxon>Dreissenoidea</taxon>
        <taxon>Dreissenidae</taxon>
        <taxon>Dreissena</taxon>
    </lineage>
</organism>
<comment type="caution">
    <text evidence="2">The sequence shown here is derived from an EMBL/GenBank/DDBJ whole genome shotgun (WGS) entry which is preliminary data.</text>
</comment>
<gene>
    <name evidence="2" type="ORF">DPMN_056418</name>
</gene>
<name>A0A9D4CUC7_DREPO</name>
<keyword evidence="3" id="KW-1185">Reference proteome</keyword>
<dbReference type="AlphaFoldDB" id="A0A9D4CUC7"/>
<reference evidence="2" key="2">
    <citation type="submission" date="2020-11" db="EMBL/GenBank/DDBJ databases">
        <authorList>
            <person name="McCartney M.A."/>
            <person name="Auch B."/>
            <person name="Kono T."/>
            <person name="Mallez S."/>
            <person name="Becker A."/>
            <person name="Gohl D.M."/>
            <person name="Silverstein K.A.T."/>
            <person name="Koren S."/>
            <person name="Bechman K.B."/>
            <person name="Herman A."/>
            <person name="Abrahante J.E."/>
            <person name="Garbe J."/>
        </authorList>
    </citation>
    <scope>NUCLEOTIDE SEQUENCE</scope>
    <source>
        <strain evidence="2">Duluth1</strain>
        <tissue evidence="2">Whole animal</tissue>
    </source>
</reference>
<proteinExistence type="predicted"/>